<dbReference type="EMBL" id="JACTAM010000001">
    <property type="protein sequence ID" value="KAI2668796.1"/>
    <property type="molecule type" value="Genomic_DNA"/>
</dbReference>
<evidence type="ECO:0000256" key="5">
    <source>
        <dbReference type="ARBA" id="ARBA00022473"/>
    </source>
</evidence>
<dbReference type="Pfam" id="PF05210">
    <property type="entry name" value="Sprouty"/>
    <property type="match status" value="1"/>
</dbReference>
<evidence type="ECO:0000256" key="7">
    <source>
        <dbReference type="ARBA" id="ARBA00023136"/>
    </source>
</evidence>
<comment type="similarity">
    <text evidence="3">Belongs to the sprouty family.</text>
</comment>
<organism evidence="9 10">
    <name type="scientific">Labeo rohita</name>
    <name type="common">Indian major carp</name>
    <name type="synonym">Cyprinus rohita</name>
    <dbReference type="NCBI Taxonomy" id="84645"/>
    <lineage>
        <taxon>Eukaryota</taxon>
        <taxon>Metazoa</taxon>
        <taxon>Chordata</taxon>
        <taxon>Craniata</taxon>
        <taxon>Vertebrata</taxon>
        <taxon>Euteleostomi</taxon>
        <taxon>Actinopterygii</taxon>
        <taxon>Neopterygii</taxon>
        <taxon>Teleostei</taxon>
        <taxon>Ostariophysi</taxon>
        <taxon>Cypriniformes</taxon>
        <taxon>Cyprinidae</taxon>
        <taxon>Labeoninae</taxon>
        <taxon>Labeonini</taxon>
        <taxon>Labeo</taxon>
    </lineage>
</organism>
<gene>
    <name evidence="9" type="ORF">H4Q32_005597</name>
</gene>
<evidence type="ECO:0000256" key="8">
    <source>
        <dbReference type="SAM" id="MobiDB-lite"/>
    </source>
</evidence>
<feature type="compositionally biased region" description="Low complexity" evidence="8">
    <location>
        <begin position="166"/>
        <end position="195"/>
    </location>
</feature>
<keyword evidence="5" id="KW-0217">Developmental protein</keyword>
<dbReference type="PROSITE" id="PS51227">
    <property type="entry name" value="SPR"/>
    <property type="match status" value="1"/>
</dbReference>
<evidence type="ECO:0000256" key="1">
    <source>
        <dbReference type="ARBA" id="ARBA00004370"/>
    </source>
</evidence>
<protein>
    <recommendedName>
        <fullName evidence="4">Protein sprouty homolog 2</fullName>
    </recommendedName>
</protein>
<evidence type="ECO:0000313" key="9">
    <source>
        <dbReference type="EMBL" id="KAI2668796.1"/>
    </source>
</evidence>
<feature type="compositionally biased region" description="Low complexity" evidence="8">
    <location>
        <begin position="123"/>
        <end position="141"/>
    </location>
</feature>
<sequence>MLSPVEPMSWDRIRYILWDNSYSLQVVKARPIDDQPSRAVEDFRCVQCQPESSHFRVKMETRAQNGGSGSSGLLRALRDTGRPQTGDSEPWEGQVLSLDQIRTIRSSNEYTEGPTVAPRPPASQQKTDSQSSSPTSTASIELSEHRNSPRAQRAGQQTPHQQVPQSPRSGVSRSTSGTSDGSRSTARASTGSTSSEQRLLGNAGGTADRVVRAQPKRSELKQEELKPLAMTPGQAADAKHSVRCEDCGRCKCEGCTCARTLPSCWMCGRRCLCSATTTMDYVTCVCCVKGLFYHCSSDDEDVCADKPFSCTQSHCCMRWTAISVLALFLPCLLCYLPAKGCVALCQACYDCTSRPGCRCKNKGVEK</sequence>
<keyword evidence="6" id="KW-0963">Cytoplasm</keyword>
<dbReference type="PANTHER" id="PTHR12365:SF8">
    <property type="entry name" value="PROTEIN SPROUTY HOMOLOG 2"/>
    <property type="match status" value="1"/>
</dbReference>
<proteinExistence type="inferred from homology"/>
<evidence type="ECO:0000256" key="3">
    <source>
        <dbReference type="ARBA" id="ARBA00010964"/>
    </source>
</evidence>
<evidence type="ECO:0000313" key="10">
    <source>
        <dbReference type="Proteomes" id="UP000830375"/>
    </source>
</evidence>
<evidence type="ECO:0000256" key="2">
    <source>
        <dbReference type="ARBA" id="ARBA00004496"/>
    </source>
</evidence>
<feature type="compositionally biased region" description="Basic and acidic residues" evidence="8">
    <location>
        <begin position="216"/>
        <end position="226"/>
    </location>
</feature>
<comment type="subcellular location">
    <subcellularLocation>
        <location evidence="2">Cytoplasm</location>
    </subcellularLocation>
    <subcellularLocation>
        <location evidence="1">Membrane</location>
    </subcellularLocation>
</comment>
<keyword evidence="7" id="KW-0472">Membrane</keyword>
<dbReference type="PANTHER" id="PTHR12365">
    <property type="entry name" value="SPROUTY"/>
    <property type="match status" value="1"/>
</dbReference>
<evidence type="ECO:0000256" key="6">
    <source>
        <dbReference type="ARBA" id="ARBA00022490"/>
    </source>
</evidence>
<feature type="compositionally biased region" description="Polar residues" evidence="8">
    <location>
        <begin position="154"/>
        <end position="165"/>
    </location>
</feature>
<name>A0ABQ8N127_LABRO</name>
<dbReference type="InterPro" id="IPR051192">
    <property type="entry name" value="Sprouty_domain"/>
</dbReference>
<keyword evidence="10" id="KW-1185">Reference proteome</keyword>
<dbReference type="Proteomes" id="UP000830375">
    <property type="component" value="Unassembled WGS sequence"/>
</dbReference>
<evidence type="ECO:0000256" key="4">
    <source>
        <dbReference type="ARBA" id="ARBA00018854"/>
    </source>
</evidence>
<accession>A0ABQ8N127</accession>
<comment type="caution">
    <text evidence="9">The sequence shown here is derived from an EMBL/GenBank/DDBJ whole genome shotgun (WGS) entry which is preliminary data.</text>
</comment>
<reference evidence="9 10" key="1">
    <citation type="submission" date="2022-01" db="EMBL/GenBank/DDBJ databases">
        <title>A high-quality chromosome-level genome assembly of rohu carp, Labeo rohita.</title>
        <authorList>
            <person name="Arick M.A. II"/>
            <person name="Hsu C.-Y."/>
            <person name="Magbanua Z."/>
            <person name="Pechanova O."/>
            <person name="Grover C."/>
            <person name="Miller E."/>
            <person name="Thrash A."/>
            <person name="Ezzel L."/>
            <person name="Alam S."/>
            <person name="Benzie J."/>
            <person name="Hamilton M."/>
            <person name="Karsi A."/>
            <person name="Lawrence M.L."/>
            <person name="Peterson D.G."/>
        </authorList>
    </citation>
    <scope>NUCLEOTIDE SEQUENCE [LARGE SCALE GENOMIC DNA]</scope>
    <source>
        <strain evidence="10">BAU-BD-2019</strain>
        <tissue evidence="9">Blood</tissue>
    </source>
</reference>
<feature type="region of interest" description="Disordered" evidence="8">
    <location>
        <begin position="60"/>
        <end position="233"/>
    </location>
</feature>
<dbReference type="InterPro" id="IPR007875">
    <property type="entry name" value="Sprouty"/>
</dbReference>